<organism evidence="3 4">
    <name type="scientific">Nocardia macrotermitis</name>
    <dbReference type="NCBI Taxonomy" id="2585198"/>
    <lineage>
        <taxon>Bacteria</taxon>
        <taxon>Bacillati</taxon>
        <taxon>Actinomycetota</taxon>
        <taxon>Actinomycetes</taxon>
        <taxon>Mycobacteriales</taxon>
        <taxon>Nocardiaceae</taxon>
        <taxon>Nocardia</taxon>
    </lineage>
</organism>
<dbReference type="AlphaFoldDB" id="A0A7K0CXA2"/>
<evidence type="ECO:0000313" key="4">
    <source>
        <dbReference type="Proteomes" id="UP000438448"/>
    </source>
</evidence>
<keyword evidence="1" id="KW-0732">Signal</keyword>
<evidence type="ECO:0000313" key="3">
    <source>
        <dbReference type="EMBL" id="MQY18139.1"/>
    </source>
</evidence>
<dbReference type="Pfam" id="PF13827">
    <property type="entry name" value="DUF4189"/>
    <property type="match status" value="1"/>
</dbReference>
<proteinExistence type="predicted"/>
<feature type="domain" description="DUF4189" evidence="2">
    <location>
        <begin position="34"/>
        <end position="121"/>
    </location>
</feature>
<accession>A0A7K0CXA2</accession>
<feature type="chain" id="PRO_5029842288" description="DUF4189 domain-containing protein" evidence="1">
    <location>
        <begin position="27"/>
        <end position="151"/>
    </location>
</feature>
<name>A0A7K0CXA2_9NOCA</name>
<feature type="signal peptide" evidence="1">
    <location>
        <begin position="1"/>
        <end position="26"/>
    </location>
</feature>
<reference evidence="3 4" key="1">
    <citation type="submission" date="2019-10" db="EMBL/GenBank/DDBJ databases">
        <title>Nocardia macrotermitis sp. nov. and Nocardia aurantia sp. nov., isolated from the gut of fungus growing-termite Macrotermes natalensis.</title>
        <authorList>
            <person name="Benndorf R."/>
            <person name="Schwitalla J."/>
            <person name="Martin K."/>
            <person name="De Beer W."/>
            <person name="Kaster A.-K."/>
            <person name="Vollmers J."/>
            <person name="Poulsen M."/>
            <person name="Beemelmanns C."/>
        </authorList>
    </citation>
    <scope>NUCLEOTIDE SEQUENCE [LARGE SCALE GENOMIC DNA]</scope>
    <source>
        <strain evidence="3 4">RB20</strain>
    </source>
</reference>
<keyword evidence="4" id="KW-1185">Reference proteome</keyword>
<dbReference type="Proteomes" id="UP000438448">
    <property type="component" value="Unassembled WGS sequence"/>
</dbReference>
<evidence type="ECO:0000256" key="1">
    <source>
        <dbReference type="SAM" id="SignalP"/>
    </source>
</evidence>
<protein>
    <recommendedName>
        <fullName evidence="2">DUF4189 domain-containing protein</fullName>
    </recommendedName>
</protein>
<gene>
    <name evidence="3" type="ORF">NRB20_12080</name>
</gene>
<dbReference type="RefSeq" id="WP_194289738.1">
    <property type="nucleotide sequence ID" value="NZ_WEGK01000002.1"/>
</dbReference>
<dbReference type="EMBL" id="WEGK01000002">
    <property type="protein sequence ID" value="MQY18139.1"/>
    <property type="molecule type" value="Genomic_DNA"/>
</dbReference>
<comment type="caution">
    <text evidence="3">The sequence shown here is derived from an EMBL/GenBank/DDBJ whole genome shotgun (WGS) entry which is preliminary data.</text>
</comment>
<dbReference type="InterPro" id="IPR025240">
    <property type="entry name" value="DUF4189"/>
</dbReference>
<evidence type="ECO:0000259" key="2">
    <source>
        <dbReference type="Pfam" id="PF13827"/>
    </source>
</evidence>
<sequence>MSFSSKSLLATMIAAAALLGVTGAGAAHATGDLYGAIAAGASHAGSAVDYSSQPAADRAALAACARVSGTQCIIQTRIHNDCGAVIERDAQIYFFTLQAPVQPMYFSGNGPSRAAAERKARSLAGPDGGTGIMRITRPAFILDTLCTANAG</sequence>